<dbReference type="STRING" id="2594813.A0A395N5H0"/>
<feature type="region of interest" description="Disordered" evidence="1">
    <location>
        <begin position="615"/>
        <end position="637"/>
    </location>
</feature>
<evidence type="ECO:0000259" key="2">
    <source>
        <dbReference type="PROSITE" id="PS50011"/>
    </source>
</evidence>
<comment type="caution">
    <text evidence="3">The sequence shown here is derived from an EMBL/GenBank/DDBJ whole genome shotgun (WGS) entry which is preliminary data.</text>
</comment>
<dbReference type="GO" id="GO:0005524">
    <property type="term" value="F:ATP binding"/>
    <property type="evidence" value="ECO:0007669"/>
    <property type="project" value="InterPro"/>
</dbReference>
<dbReference type="SUPFAM" id="SSF53300">
    <property type="entry name" value="vWA-like"/>
    <property type="match status" value="1"/>
</dbReference>
<gene>
    <name evidence="3" type="ORF">FIE12Z_649</name>
</gene>
<dbReference type="GO" id="GO:0004674">
    <property type="term" value="F:protein serine/threonine kinase activity"/>
    <property type="evidence" value="ECO:0007669"/>
    <property type="project" value="UniProtKB-KW"/>
</dbReference>
<dbReference type="InterPro" id="IPR036465">
    <property type="entry name" value="vWFA_dom_sf"/>
</dbReference>
<sequence>MAPHYLVHDEPHKEFIDFVRRGLQPGIDGDDNPVKFICPKKTKAWWKKQSEHRIVRALNHNINVRPATIKNGYLNIFSILVFMSKTYLITQFTSNNFRDEQLPLLNHEHFGKGSAIERDMKEFCETQWMFCPVMFSSETPMDMRKIPRDQILPIQEQSRKTATGNNPKSTIRVVTLYPECHDHDWSSSLKDTVVFKEYHTQDREWLRSNWIRECNAFSKIDSFGHIVKYLDSFEQNNRCFVVLEYASEGSLLELFRRDPPATAEQRRYFLHGMMGLTKAIDKIQNLGGGAKAQRTGFAHRDIKPGNILIFPGTEGIYSSGFNMKLADFDTATSERPIDETESSLHNNDGSRTYCAPEACRFETYQDTTITPIPLSSDIWSLGCVFSEALVWVSGGMAALENAAGLRKREIEMNYHYMVEDFGDCFHNGKVALTCVFKSQQAAVDELEGFKNLSGSVSLLINKEMLVTAHERSPPRDLWHAFRTRYDDLFPTLGRSISLPTKSHRRLSPEFASSSHFVTSPRGSESNFHQEPHQRTASNQGKERQTIGGSAQYHPHSSPVDGTLQSPYPGAYVGSGASTRQNFPFLINYGRAPGSPEPGHHIENSLNISTNGFRTSHTMASPDFPSIGLPNQDNYHQSPYQSPINNSWDPDKLNPQKITTVKDAVYHRKFTSKREQLDGYESFCDRIGRRHFIFVIDDSQSMRGVKGEVLEVVETLAWLVRDIDISCPEIRFTSKPAKRYPPAMLHRSLYNVLSMDKIISPVRDWLNKDRNEECNMRHALNQIFTDASLIDTKKPTSVLVLTNGVWEGGADDHTLVEECITTVLKRMNDKGVSDTGFTFQFVSFGDDRDGLARMTYLDDEAPYKSATGNRV</sequence>
<dbReference type="EMBL" id="PXXK01000010">
    <property type="protein sequence ID" value="RFN55137.1"/>
    <property type="molecule type" value="Genomic_DNA"/>
</dbReference>
<feature type="region of interest" description="Disordered" evidence="1">
    <location>
        <begin position="500"/>
        <end position="574"/>
    </location>
</feature>
<dbReference type="PROSITE" id="PS00108">
    <property type="entry name" value="PROTEIN_KINASE_ST"/>
    <property type="match status" value="1"/>
</dbReference>
<dbReference type="SUPFAM" id="SSF56112">
    <property type="entry name" value="Protein kinase-like (PK-like)"/>
    <property type="match status" value="1"/>
</dbReference>
<dbReference type="Proteomes" id="UP000265631">
    <property type="component" value="Unassembled WGS sequence"/>
</dbReference>
<proteinExistence type="predicted"/>
<dbReference type="InterPro" id="IPR011009">
    <property type="entry name" value="Kinase-like_dom_sf"/>
</dbReference>
<dbReference type="AlphaFoldDB" id="A0A395N5H0"/>
<keyword evidence="3" id="KW-0418">Kinase</keyword>
<accession>A0A395N5H0</accession>
<feature type="domain" description="Protein kinase" evidence="2">
    <location>
        <begin position="157"/>
        <end position="482"/>
    </location>
</feature>
<protein>
    <submittedName>
        <fullName evidence="3">Serine/threonine protein kinase</fullName>
    </submittedName>
</protein>
<name>A0A395N5H0_9HYPO</name>
<keyword evidence="3" id="KW-0723">Serine/threonine-protein kinase</keyword>
<dbReference type="Pfam" id="PF00069">
    <property type="entry name" value="Pkinase"/>
    <property type="match status" value="1"/>
</dbReference>
<evidence type="ECO:0000313" key="4">
    <source>
        <dbReference type="Proteomes" id="UP000265631"/>
    </source>
</evidence>
<dbReference type="PANTHER" id="PTHR24359">
    <property type="entry name" value="SERINE/THREONINE-PROTEIN KINASE SBK1"/>
    <property type="match status" value="1"/>
</dbReference>
<dbReference type="Gene3D" id="1.10.510.10">
    <property type="entry name" value="Transferase(Phosphotransferase) domain 1"/>
    <property type="match status" value="1"/>
</dbReference>
<reference evidence="3 4" key="1">
    <citation type="journal article" date="2018" name="PLoS Pathog.">
        <title>Evolution of structural diversity of trichothecenes, a family of toxins produced by plant pathogenic and entomopathogenic fungi.</title>
        <authorList>
            <person name="Proctor R.H."/>
            <person name="McCormick S.P."/>
            <person name="Kim H.S."/>
            <person name="Cardoza R.E."/>
            <person name="Stanley A.M."/>
            <person name="Lindo L."/>
            <person name="Kelly A."/>
            <person name="Brown D.W."/>
            <person name="Lee T."/>
            <person name="Vaughan M.M."/>
            <person name="Alexander N.J."/>
            <person name="Busman M."/>
            <person name="Gutierrez S."/>
        </authorList>
    </citation>
    <scope>NUCLEOTIDE SEQUENCE [LARGE SCALE GENOMIC DNA]</scope>
    <source>
        <strain evidence="3 4">NRRL 13405</strain>
    </source>
</reference>
<evidence type="ECO:0000313" key="3">
    <source>
        <dbReference type="EMBL" id="RFN55137.1"/>
    </source>
</evidence>
<dbReference type="PROSITE" id="PS50011">
    <property type="entry name" value="PROTEIN_KINASE_DOM"/>
    <property type="match status" value="1"/>
</dbReference>
<keyword evidence="4" id="KW-1185">Reference proteome</keyword>
<dbReference type="InterPro" id="IPR000719">
    <property type="entry name" value="Prot_kinase_dom"/>
</dbReference>
<keyword evidence="3" id="KW-0808">Transferase</keyword>
<feature type="compositionally biased region" description="Polar residues" evidence="1">
    <location>
        <begin position="628"/>
        <end position="637"/>
    </location>
</feature>
<dbReference type="InterPro" id="IPR008271">
    <property type="entry name" value="Ser/Thr_kinase_AS"/>
</dbReference>
<evidence type="ECO:0000256" key="1">
    <source>
        <dbReference type="SAM" id="MobiDB-lite"/>
    </source>
</evidence>
<feature type="compositionally biased region" description="Polar residues" evidence="1">
    <location>
        <begin position="510"/>
        <end position="526"/>
    </location>
</feature>
<dbReference type="PANTHER" id="PTHR24359:SF1">
    <property type="entry name" value="INHIBITOR OF NUCLEAR FACTOR KAPPA-B KINASE EPSILON SUBUNIT HOMOLOG 1-RELATED"/>
    <property type="match status" value="1"/>
</dbReference>
<dbReference type="CDD" id="cd00180">
    <property type="entry name" value="PKc"/>
    <property type="match status" value="1"/>
</dbReference>
<dbReference type="SMART" id="SM00220">
    <property type="entry name" value="S_TKc"/>
    <property type="match status" value="1"/>
</dbReference>
<organism evidence="3 4">
    <name type="scientific">Fusarium flagelliforme</name>
    <dbReference type="NCBI Taxonomy" id="2675880"/>
    <lineage>
        <taxon>Eukaryota</taxon>
        <taxon>Fungi</taxon>
        <taxon>Dikarya</taxon>
        <taxon>Ascomycota</taxon>
        <taxon>Pezizomycotina</taxon>
        <taxon>Sordariomycetes</taxon>
        <taxon>Hypocreomycetidae</taxon>
        <taxon>Hypocreales</taxon>
        <taxon>Nectriaceae</taxon>
        <taxon>Fusarium</taxon>
        <taxon>Fusarium incarnatum-equiseti species complex</taxon>
    </lineage>
</organism>